<gene>
    <name evidence="8" type="ORF">N7456_009648</name>
</gene>
<keyword evidence="2" id="KW-0862">Zinc</keyword>
<keyword evidence="6" id="KW-0539">Nucleus</keyword>
<dbReference type="Pfam" id="PF04082">
    <property type="entry name" value="Fungal_trans"/>
    <property type="match status" value="1"/>
</dbReference>
<keyword evidence="3" id="KW-0805">Transcription regulation</keyword>
<dbReference type="EMBL" id="JAPQKH010000006">
    <property type="protein sequence ID" value="KAJ5093787.1"/>
    <property type="molecule type" value="Genomic_DNA"/>
</dbReference>
<dbReference type="PANTHER" id="PTHR31313">
    <property type="entry name" value="TY1 ENHANCER ACTIVATOR"/>
    <property type="match status" value="1"/>
</dbReference>
<keyword evidence="4" id="KW-0238">DNA-binding</keyword>
<dbReference type="PANTHER" id="PTHR31313:SF81">
    <property type="entry name" value="TY1 ENHANCER ACTIVATOR"/>
    <property type="match status" value="1"/>
</dbReference>
<evidence type="ECO:0000313" key="8">
    <source>
        <dbReference type="EMBL" id="KAJ5093787.1"/>
    </source>
</evidence>
<dbReference type="InterPro" id="IPR007219">
    <property type="entry name" value="XnlR_reg_dom"/>
</dbReference>
<keyword evidence="9" id="KW-1185">Reference proteome</keyword>
<feature type="domain" description="Xylanolytic transcriptional activator regulatory" evidence="7">
    <location>
        <begin position="252"/>
        <end position="325"/>
    </location>
</feature>
<reference evidence="8" key="1">
    <citation type="submission" date="2022-11" db="EMBL/GenBank/DDBJ databases">
        <authorList>
            <person name="Petersen C."/>
        </authorList>
    </citation>
    <scope>NUCLEOTIDE SEQUENCE</scope>
    <source>
        <strain evidence="8">IBT 30069</strain>
    </source>
</reference>
<evidence type="ECO:0000256" key="3">
    <source>
        <dbReference type="ARBA" id="ARBA00023015"/>
    </source>
</evidence>
<dbReference type="AlphaFoldDB" id="A0A9W9F5A4"/>
<dbReference type="GO" id="GO:0008270">
    <property type="term" value="F:zinc ion binding"/>
    <property type="evidence" value="ECO:0007669"/>
    <property type="project" value="InterPro"/>
</dbReference>
<evidence type="ECO:0000256" key="4">
    <source>
        <dbReference type="ARBA" id="ARBA00023125"/>
    </source>
</evidence>
<evidence type="ECO:0000259" key="7">
    <source>
        <dbReference type="SMART" id="SM00906"/>
    </source>
</evidence>
<dbReference type="CDD" id="cd12148">
    <property type="entry name" value="fungal_TF_MHR"/>
    <property type="match status" value="1"/>
</dbReference>
<evidence type="ECO:0000256" key="5">
    <source>
        <dbReference type="ARBA" id="ARBA00023163"/>
    </source>
</evidence>
<proteinExistence type="predicted"/>
<protein>
    <recommendedName>
        <fullName evidence="7">Xylanolytic transcriptional activator regulatory domain-containing protein</fullName>
    </recommendedName>
</protein>
<dbReference type="InterPro" id="IPR051615">
    <property type="entry name" value="Transcr_Regulatory_Elem"/>
</dbReference>
<reference evidence="8" key="2">
    <citation type="journal article" date="2023" name="IMA Fungus">
        <title>Comparative genomic study of the Penicillium genus elucidates a diverse pangenome and 15 lateral gene transfer events.</title>
        <authorList>
            <person name="Petersen C."/>
            <person name="Sorensen T."/>
            <person name="Nielsen M.R."/>
            <person name="Sondergaard T.E."/>
            <person name="Sorensen J.L."/>
            <person name="Fitzpatrick D.A."/>
            <person name="Frisvad J.C."/>
            <person name="Nielsen K.L."/>
        </authorList>
    </citation>
    <scope>NUCLEOTIDE SEQUENCE</scope>
    <source>
        <strain evidence="8">IBT 30069</strain>
    </source>
</reference>
<name>A0A9W9F5A4_9EURO</name>
<organism evidence="8 9">
    <name type="scientific">Penicillium angulare</name>
    <dbReference type="NCBI Taxonomy" id="116970"/>
    <lineage>
        <taxon>Eukaryota</taxon>
        <taxon>Fungi</taxon>
        <taxon>Dikarya</taxon>
        <taxon>Ascomycota</taxon>
        <taxon>Pezizomycotina</taxon>
        <taxon>Eurotiomycetes</taxon>
        <taxon>Eurotiomycetidae</taxon>
        <taxon>Eurotiales</taxon>
        <taxon>Aspergillaceae</taxon>
        <taxon>Penicillium</taxon>
    </lineage>
</organism>
<sequence>MLEAAGKWTLIPWIDRAQCLHLSLVSRVDLPNVARKYWDEDYVRSLEDQVQALLALQKNASGSQAANSANSENEIKPTERPVAKIPIDSDRSSMAMEELSVMLWRTNLGDAVTIGNEDAVEQTSPFIPISTDVQLQPPIPPICEDNDRLYRLAKLFLDCINSEHQFTQYTSSDFLHHYPQQPLDRLFLHSAILAAGATFERESDSLSVGDAFAAFSESLVFSCLRHALSIYSIQGMCILSWRSLALGRDHFGWVFLSMAAGMAVHLRLHVLASDDMEVRPTAPAPEDVQTFWSFYMTDRTSISILGRNCVLPWRRVNVPAIETIFADTEDLGQISFAWQCKLWHMHDRSMDEMYVYLPLGVVLELRLIEESRFSSTFDTIAFTHQVELLMSIHGQLGYFFKTCDVRLRIKRGFTAKPILLFHMAYQMATLVTIPPFLRLLTREKDRPKDAFNAMSLALRSISNAASSMVRLVHLYRLHYTFEHANPLLIHHLLSATIVHLMNTTSKSRALRRHSTRSVRKCLTLLEELKQLWPVRCAKSIAVIKSLAVRWGVESVAQPEIHIFQTETTGLGATSTEDIYSEIGHPQGPSIDVFAEHDIFNMGIDLGMERDYDFVEGHEPVAPNFNINISDYLPDITDMGDLNWLFTG</sequence>
<keyword evidence="5" id="KW-0804">Transcription</keyword>
<dbReference type="OrthoDB" id="10249920at2759"/>
<evidence type="ECO:0000256" key="1">
    <source>
        <dbReference type="ARBA" id="ARBA00022723"/>
    </source>
</evidence>
<dbReference type="Proteomes" id="UP001149165">
    <property type="component" value="Unassembled WGS sequence"/>
</dbReference>
<evidence type="ECO:0000256" key="2">
    <source>
        <dbReference type="ARBA" id="ARBA00022833"/>
    </source>
</evidence>
<evidence type="ECO:0000313" key="9">
    <source>
        <dbReference type="Proteomes" id="UP001149165"/>
    </source>
</evidence>
<evidence type="ECO:0000256" key="6">
    <source>
        <dbReference type="ARBA" id="ARBA00023242"/>
    </source>
</evidence>
<dbReference type="SMART" id="SM00906">
    <property type="entry name" value="Fungal_trans"/>
    <property type="match status" value="1"/>
</dbReference>
<accession>A0A9W9F5A4</accession>
<comment type="caution">
    <text evidence="8">The sequence shown here is derived from an EMBL/GenBank/DDBJ whole genome shotgun (WGS) entry which is preliminary data.</text>
</comment>
<keyword evidence="1" id="KW-0479">Metal-binding</keyword>
<dbReference type="GO" id="GO:0006351">
    <property type="term" value="P:DNA-templated transcription"/>
    <property type="evidence" value="ECO:0007669"/>
    <property type="project" value="InterPro"/>
</dbReference>
<dbReference type="GO" id="GO:0003677">
    <property type="term" value="F:DNA binding"/>
    <property type="evidence" value="ECO:0007669"/>
    <property type="project" value="UniProtKB-KW"/>
</dbReference>